<evidence type="ECO:0000313" key="6">
    <source>
        <dbReference type="Proteomes" id="UP000294847"/>
    </source>
</evidence>
<dbReference type="InterPro" id="IPR002110">
    <property type="entry name" value="Ankyrin_rpt"/>
</dbReference>
<feature type="region of interest" description="Disordered" evidence="4">
    <location>
        <begin position="620"/>
        <end position="675"/>
    </location>
</feature>
<name>A0A4P7NBL6_PYROR</name>
<dbReference type="Proteomes" id="UP000294847">
    <property type="component" value="Chromosome 3"/>
</dbReference>
<feature type="repeat" description="ANK" evidence="3">
    <location>
        <begin position="384"/>
        <end position="416"/>
    </location>
</feature>
<feature type="repeat" description="ANK" evidence="3">
    <location>
        <begin position="318"/>
        <end position="350"/>
    </location>
</feature>
<organism evidence="5 6">
    <name type="scientific">Pyricularia oryzae</name>
    <name type="common">Rice blast fungus</name>
    <name type="synonym">Magnaporthe oryzae</name>
    <dbReference type="NCBI Taxonomy" id="318829"/>
    <lineage>
        <taxon>Eukaryota</taxon>
        <taxon>Fungi</taxon>
        <taxon>Dikarya</taxon>
        <taxon>Ascomycota</taxon>
        <taxon>Pezizomycotina</taxon>
        <taxon>Sordariomycetes</taxon>
        <taxon>Sordariomycetidae</taxon>
        <taxon>Magnaporthales</taxon>
        <taxon>Pyriculariaceae</taxon>
        <taxon>Pyricularia</taxon>
    </lineage>
</organism>
<dbReference type="Gene3D" id="1.25.40.20">
    <property type="entry name" value="Ankyrin repeat-containing domain"/>
    <property type="match status" value="4"/>
</dbReference>
<feature type="repeat" description="ANK" evidence="3">
    <location>
        <begin position="523"/>
        <end position="555"/>
    </location>
</feature>
<proteinExistence type="predicted"/>
<feature type="region of interest" description="Disordered" evidence="4">
    <location>
        <begin position="176"/>
        <end position="216"/>
    </location>
</feature>
<feature type="repeat" description="ANK" evidence="3">
    <location>
        <begin position="485"/>
        <end position="517"/>
    </location>
</feature>
<dbReference type="PROSITE" id="PS50088">
    <property type="entry name" value="ANK_REPEAT"/>
    <property type="match status" value="8"/>
</dbReference>
<evidence type="ECO:0000313" key="5">
    <source>
        <dbReference type="EMBL" id="QBZ60039.1"/>
    </source>
</evidence>
<feature type="compositionally biased region" description="Low complexity" evidence="4">
    <location>
        <begin position="181"/>
        <end position="201"/>
    </location>
</feature>
<accession>A0A4P7NBL6</accession>
<keyword evidence="2 3" id="KW-0040">ANK repeat</keyword>
<dbReference type="SUPFAM" id="SSF48403">
    <property type="entry name" value="Ankyrin repeat"/>
    <property type="match status" value="1"/>
</dbReference>
<keyword evidence="1" id="KW-0677">Repeat</keyword>
<sequence>MATFSIAAAASQSEALACRIIATRAEVDETIKAWDDARPQRAHVALLAEEIHTLSAMADSLTDAVRKAQVVAPAVQPALMGALDSAERAWAVMDKQLRRLRETDGDVVMDGGVVEDYEMMLQADMVLYELFRELLQIHDVARQATILNGPDAQRILSGFNEACEVVLARRSVLMEKPTSPSLHSQSTTSLVSSPSTQSTPTSPDPPTPTAIAGPAVCPSKGKGGGGFFGGLSQSFQAMTANFRYKPEPLVSALCQSATRGDVQQVKGLIEGGANVDGRNEDRKTALICAIAAGQVTTAQWLIDHGGASVRARDGGGTKAKPPLYHAVRTGNAELVTLLLHRGAEVNAKSSMGQSHLVEVVQGGNVDMMHLLLSHGGDPNARDVTGRALLVHAVNAGNLEMARQLLVHGADANIRDYTGQAVLNLAATSIPMRMEHVTLLLDHGADANVRDLTGQPLLVHAVSSGKKDLARMLLAKGADANVRDLYGRTVLQILVKQRDLDLIRVLLEHGVSPNQLVDTTGSSAGETLLLHAIGSGDDDLAELLIKHGADPNARSKQGHTPLMQALQRGPAKDSLVALLVEAGASPNTEGLCSPLVFAAASGRGDVVQLLKSYGAAAEVEVPPTRGGGGCGSGGPSPSLRPANDAAATTSTVPEDPDVPPPDYESIHVRKSGPGVG</sequence>
<evidence type="ECO:0000256" key="1">
    <source>
        <dbReference type="ARBA" id="ARBA00022737"/>
    </source>
</evidence>
<dbReference type="PANTHER" id="PTHR24166">
    <property type="entry name" value="ROLLING PEBBLES, ISOFORM B"/>
    <property type="match status" value="1"/>
</dbReference>
<dbReference type="InterPro" id="IPR050889">
    <property type="entry name" value="Dendritic_Spine_Reg/Scaffold"/>
</dbReference>
<evidence type="ECO:0000256" key="2">
    <source>
        <dbReference type="ARBA" id="ARBA00023043"/>
    </source>
</evidence>
<dbReference type="PROSITE" id="PS50297">
    <property type="entry name" value="ANK_REP_REGION"/>
    <property type="match status" value="7"/>
</dbReference>
<feature type="repeat" description="ANK" evidence="3">
    <location>
        <begin position="417"/>
        <end position="451"/>
    </location>
</feature>
<dbReference type="AlphaFoldDB" id="A0A4P7NBL6"/>
<dbReference type="InterPro" id="IPR036770">
    <property type="entry name" value="Ankyrin_rpt-contain_sf"/>
</dbReference>
<feature type="repeat" description="ANK" evidence="3">
    <location>
        <begin position="556"/>
        <end position="590"/>
    </location>
</feature>
<feature type="repeat" description="ANK" evidence="3">
    <location>
        <begin position="452"/>
        <end position="484"/>
    </location>
</feature>
<gene>
    <name evidence="5" type="ORF">PoMZ_05009</name>
</gene>
<feature type="compositionally biased region" description="Gly residues" evidence="4">
    <location>
        <begin position="624"/>
        <end position="633"/>
    </location>
</feature>
<feature type="repeat" description="ANK" evidence="3">
    <location>
        <begin position="351"/>
        <end position="383"/>
    </location>
</feature>
<dbReference type="Pfam" id="PF12796">
    <property type="entry name" value="Ank_2"/>
    <property type="match status" value="3"/>
</dbReference>
<dbReference type="EMBL" id="CP034206">
    <property type="protein sequence ID" value="QBZ60039.1"/>
    <property type="molecule type" value="Genomic_DNA"/>
</dbReference>
<reference evidence="5 6" key="1">
    <citation type="journal article" date="2019" name="Mol. Biol. Evol.">
        <title>Blast fungal genomes show frequent chromosomal changes, gene gains and losses, and effector gene turnover.</title>
        <authorList>
            <person name="Gomez Luciano L.B."/>
            <person name="Jason Tsai I."/>
            <person name="Chuma I."/>
            <person name="Tosa Y."/>
            <person name="Chen Y.H."/>
            <person name="Li J.Y."/>
            <person name="Li M.Y."/>
            <person name="Jade Lu M.Y."/>
            <person name="Nakayashiki H."/>
            <person name="Li W.H."/>
        </authorList>
    </citation>
    <scope>NUCLEOTIDE SEQUENCE [LARGE SCALE GENOMIC DNA]</scope>
    <source>
        <strain evidence="5">MZ5-1-6</strain>
    </source>
</reference>
<protein>
    <submittedName>
        <fullName evidence="5">Uncharacterized protein</fullName>
    </submittedName>
</protein>
<evidence type="ECO:0000256" key="3">
    <source>
        <dbReference type="PROSITE-ProRule" id="PRU00023"/>
    </source>
</evidence>
<dbReference type="SMART" id="SM00248">
    <property type="entry name" value="ANK"/>
    <property type="match status" value="11"/>
</dbReference>
<evidence type="ECO:0000256" key="4">
    <source>
        <dbReference type="SAM" id="MobiDB-lite"/>
    </source>
</evidence>
<dbReference type="PANTHER" id="PTHR24166:SF48">
    <property type="entry name" value="PROTEIN VAPYRIN"/>
    <property type="match status" value="1"/>
</dbReference>